<organism evidence="3 4">
    <name type="scientific">Cryphonectria parasitica (strain ATCC 38755 / EP155)</name>
    <dbReference type="NCBI Taxonomy" id="660469"/>
    <lineage>
        <taxon>Eukaryota</taxon>
        <taxon>Fungi</taxon>
        <taxon>Dikarya</taxon>
        <taxon>Ascomycota</taxon>
        <taxon>Pezizomycotina</taxon>
        <taxon>Sordariomycetes</taxon>
        <taxon>Sordariomycetidae</taxon>
        <taxon>Diaporthales</taxon>
        <taxon>Cryphonectriaceae</taxon>
        <taxon>Cryphonectria-Endothia species complex</taxon>
        <taxon>Cryphonectria</taxon>
    </lineage>
</organism>
<feature type="compositionally biased region" description="Polar residues" evidence="1">
    <location>
        <begin position="189"/>
        <end position="208"/>
    </location>
</feature>
<keyword evidence="4" id="KW-1185">Reference proteome</keyword>
<proteinExistence type="predicted"/>
<feature type="compositionally biased region" description="Low complexity" evidence="1">
    <location>
        <begin position="136"/>
        <end position="153"/>
    </location>
</feature>
<comment type="caution">
    <text evidence="3">The sequence shown here is derived from an EMBL/GenBank/DDBJ whole genome shotgun (WGS) entry which is preliminary data.</text>
</comment>
<dbReference type="Proteomes" id="UP000803844">
    <property type="component" value="Unassembled WGS sequence"/>
</dbReference>
<dbReference type="RefSeq" id="XP_040775797.1">
    <property type="nucleotide sequence ID" value="XM_040920601.1"/>
</dbReference>
<accession>A0A9P4Y1G1</accession>
<sequence length="325" mass="35945">MCMFPSESSNDKSHSIKSGSEKSPNRNSWTKLFSSSKDSPSKGSSKSKDRRRPDSGGYFSVYQEMARSGHVNQRGISSRTDRATRAGPSQARDTSPARLAARDTQLRTNQSLKDASRLEKSRNTGKSVARQGSTDAIEAIRARALAKAQAQRASDFSPLPAPVLAEPPSDWRPDSRPFIPELVPAPLNVNKQQKQQGTTSTVPTSGQWSPGPSAPRPLPQPPRTVPQGPRPQPETRSRGRSSPSSGRHHQYGQMPHRQSILDRIEAAAAIHPDVLRRQQRQGSSRRTPSRNRTSYGMFYILILLSIIKGRPSIFKHRKALHLAKR</sequence>
<evidence type="ECO:0000256" key="2">
    <source>
        <dbReference type="SAM" id="Phobius"/>
    </source>
</evidence>
<feature type="region of interest" description="Disordered" evidence="1">
    <location>
        <begin position="1"/>
        <end position="257"/>
    </location>
</feature>
<feature type="compositionally biased region" description="Low complexity" evidence="1">
    <location>
        <begin position="34"/>
        <end position="44"/>
    </location>
</feature>
<dbReference type="EMBL" id="MU032348">
    <property type="protein sequence ID" value="KAF3764836.1"/>
    <property type="molecule type" value="Genomic_DNA"/>
</dbReference>
<reference evidence="3" key="1">
    <citation type="journal article" date="2020" name="Phytopathology">
        <title>Genome sequence of the chestnut blight fungus Cryphonectria parasitica EP155: A fundamental resource for an archetypical invasive plant pathogen.</title>
        <authorList>
            <person name="Crouch J.A."/>
            <person name="Dawe A."/>
            <person name="Aerts A."/>
            <person name="Barry K."/>
            <person name="Churchill A.C.L."/>
            <person name="Grimwood J."/>
            <person name="Hillman B."/>
            <person name="Milgroom M.G."/>
            <person name="Pangilinan J."/>
            <person name="Smith M."/>
            <person name="Salamov A."/>
            <person name="Schmutz J."/>
            <person name="Yadav J."/>
            <person name="Grigoriev I.V."/>
            <person name="Nuss D."/>
        </authorList>
    </citation>
    <scope>NUCLEOTIDE SEQUENCE</scope>
    <source>
        <strain evidence="3">EP155</strain>
    </source>
</reference>
<evidence type="ECO:0000313" key="4">
    <source>
        <dbReference type="Proteomes" id="UP000803844"/>
    </source>
</evidence>
<keyword evidence="2" id="KW-0812">Transmembrane</keyword>
<feature type="compositionally biased region" description="Polar residues" evidence="1">
    <location>
        <begin position="124"/>
        <end position="134"/>
    </location>
</feature>
<keyword evidence="2" id="KW-1133">Transmembrane helix</keyword>
<feature type="transmembrane region" description="Helical" evidence="2">
    <location>
        <begin position="293"/>
        <end position="309"/>
    </location>
</feature>
<dbReference type="AlphaFoldDB" id="A0A9P4Y1G1"/>
<name>A0A9P4Y1G1_CRYP1</name>
<feature type="compositionally biased region" description="Pro residues" evidence="1">
    <location>
        <begin position="212"/>
        <end position="232"/>
    </location>
</feature>
<evidence type="ECO:0000256" key="1">
    <source>
        <dbReference type="SAM" id="MobiDB-lite"/>
    </source>
</evidence>
<keyword evidence="2" id="KW-0472">Membrane</keyword>
<dbReference type="GeneID" id="63837730"/>
<evidence type="ECO:0000313" key="3">
    <source>
        <dbReference type="EMBL" id="KAF3764836.1"/>
    </source>
</evidence>
<feature type="compositionally biased region" description="Basic and acidic residues" evidence="1">
    <location>
        <begin position="9"/>
        <end position="24"/>
    </location>
</feature>
<gene>
    <name evidence="3" type="ORF">M406DRAFT_331153</name>
</gene>
<protein>
    <submittedName>
        <fullName evidence="3">Uncharacterized protein</fullName>
    </submittedName>
</protein>